<evidence type="ECO:0000256" key="4">
    <source>
        <dbReference type="ARBA" id="ARBA00022989"/>
    </source>
</evidence>
<evidence type="ECO:0000256" key="5">
    <source>
        <dbReference type="ARBA" id="ARBA00023136"/>
    </source>
</evidence>
<feature type="transmembrane region" description="Helical" evidence="6">
    <location>
        <begin position="206"/>
        <end position="231"/>
    </location>
</feature>
<evidence type="ECO:0000256" key="1">
    <source>
        <dbReference type="ARBA" id="ARBA00004651"/>
    </source>
</evidence>
<dbReference type="EMBL" id="JBIBSM010000003">
    <property type="protein sequence ID" value="MFF8276078.1"/>
    <property type="molecule type" value="Genomic_DNA"/>
</dbReference>
<protein>
    <submittedName>
        <fullName evidence="7">YhjD/YihY/BrkB family envelope integrity protein</fullName>
    </submittedName>
</protein>
<name>A0ABW6Y8D4_9ACTN</name>
<evidence type="ECO:0000313" key="7">
    <source>
        <dbReference type="EMBL" id="MFF8276078.1"/>
    </source>
</evidence>
<keyword evidence="4 6" id="KW-1133">Transmembrane helix</keyword>
<feature type="transmembrane region" description="Helical" evidence="6">
    <location>
        <begin position="149"/>
        <end position="166"/>
    </location>
</feature>
<reference evidence="7 8" key="1">
    <citation type="submission" date="2024-10" db="EMBL/GenBank/DDBJ databases">
        <title>The Natural Products Discovery Center: Release of the First 8490 Sequenced Strains for Exploring Actinobacteria Biosynthetic Diversity.</title>
        <authorList>
            <person name="Kalkreuter E."/>
            <person name="Kautsar S.A."/>
            <person name="Yang D."/>
            <person name="Bader C.D."/>
            <person name="Teijaro C.N."/>
            <person name="Fluegel L."/>
            <person name="Davis C.M."/>
            <person name="Simpson J.R."/>
            <person name="Lauterbach L."/>
            <person name="Steele A.D."/>
            <person name="Gui C."/>
            <person name="Meng S."/>
            <person name="Li G."/>
            <person name="Viehrig K."/>
            <person name="Ye F."/>
            <person name="Su P."/>
            <person name="Kiefer A.F."/>
            <person name="Nichols A."/>
            <person name="Cepeda A.J."/>
            <person name="Yan W."/>
            <person name="Fan B."/>
            <person name="Jiang Y."/>
            <person name="Adhikari A."/>
            <person name="Zheng C.-J."/>
            <person name="Schuster L."/>
            <person name="Cowan T.M."/>
            <person name="Smanski M.J."/>
            <person name="Chevrette M.G."/>
            <person name="De Carvalho L.P.S."/>
            <person name="Shen B."/>
        </authorList>
    </citation>
    <scope>NUCLEOTIDE SEQUENCE [LARGE SCALE GENOMIC DNA]</scope>
    <source>
        <strain evidence="7 8">NPDC015755</strain>
    </source>
</reference>
<organism evidence="7 8">
    <name type="scientific">Streptomyces lateritius</name>
    <dbReference type="NCBI Taxonomy" id="67313"/>
    <lineage>
        <taxon>Bacteria</taxon>
        <taxon>Bacillati</taxon>
        <taxon>Actinomycetota</taxon>
        <taxon>Actinomycetes</taxon>
        <taxon>Kitasatosporales</taxon>
        <taxon>Streptomycetaceae</taxon>
        <taxon>Streptomyces</taxon>
    </lineage>
</organism>
<proteinExistence type="predicted"/>
<feature type="transmembrane region" description="Helical" evidence="6">
    <location>
        <begin position="172"/>
        <end position="194"/>
    </location>
</feature>
<sequence>MPSTSGAPRDGAPAEHGHWFHRLHRAVVTSALGLAWYRGREMELMHRAMGFAALSLLTLVPLLIVVAAADLASGQGFARWLVQGLGVSEVSQEEVEQLFGRPGQALQRTTAFGLAALAAFGVTFGSAVQTGYERAWDLPTARWHTMWRHVVWLAVLVAALLLFVANPPPVNSSALVTSLVAAGDVVGTFLFFWWSQRFLLCGRIRWRALVPGAVCTALGLLGLRIFSQFVFSPLIASNAVTYGQFGTVLVLQSWLVGVGFVVYGAALVGRLVHEHLVRRRIDRLPAELPPEDRDFG</sequence>
<gene>
    <name evidence="7" type="ORF">ACF05T_08200</name>
</gene>
<feature type="transmembrane region" description="Helical" evidence="6">
    <location>
        <begin position="49"/>
        <end position="69"/>
    </location>
</feature>
<keyword evidence="3 6" id="KW-0812">Transmembrane</keyword>
<feature type="transmembrane region" description="Helical" evidence="6">
    <location>
        <begin position="251"/>
        <end position="273"/>
    </location>
</feature>
<keyword evidence="5 6" id="KW-0472">Membrane</keyword>
<keyword evidence="2" id="KW-1003">Cell membrane</keyword>
<feature type="transmembrane region" description="Helical" evidence="6">
    <location>
        <begin position="109"/>
        <end position="128"/>
    </location>
</feature>
<dbReference type="RefSeq" id="WP_391933653.1">
    <property type="nucleotide sequence ID" value="NZ_JBIBSM010000003.1"/>
</dbReference>
<evidence type="ECO:0000313" key="8">
    <source>
        <dbReference type="Proteomes" id="UP001603013"/>
    </source>
</evidence>
<evidence type="ECO:0000256" key="6">
    <source>
        <dbReference type="SAM" id="Phobius"/>
    </source>
</evidence>
<comment type="subcellular location">
    <subcellularLocation>
        <location evidence="1">Cell membrane</location>
        <topology evidence="1">Multi-pass membrane protein</topology>
    </subcellularLocation>
</comment>
<dbReference type="InterPro" id="IPR017039">
    <property type="entry name" value="Virul_fac_BrkB"/>
</dbReference>
<dbReference type="Pfam" id="PF03631">
    <property type="entry name" value="Virul_fac_BrkB"/>
    <property type="match status" value="1"/>
</dbReference>
<accession>A0ABW6Y8D4</accession>
<comment type="caution">
    <text evidence="7">The sequence shown here is derived from an EMBL/GenBank/DDBJ whole genome shotgun (WGS) entry which is preliminary data.</text>
</comment>
<dbReference type="Proteomes" id="UP001603013">
    <property type="component" value="Unassembled WGS sequence"/>
</dbReference>
<evidence type="ECO:0000256" key="3">
    <source>
        <dbReference type="ARBA" id="ARBA00022692"/>
    </source>
</evidence>
<evidence type="ECO:0000256" key="2">
    <source>
        <dbReference type="ARBA" id="ARBA00022475"/>
    </source>
</evidence>
<keyword evidence="8" id="KW-1185">Reference proteome</keyword>